<evidence type="ECO:0000256" key="5">
    <source>
        <dbReference type="ARBA" id="ARBA00022692"/>
    </source>
</evidence>
<dbReference type="GO" id="GO:0055085">
    <property type="term" value="P:transmembrane transport"/>
    <property type="evidence" value="ECO:0007669"/>
    <property type="project" value="TreeGrafter"/>
</dbReference>
<organism evidence="10 11">
    <name type="scientific">Streptomyces xanthophaeus</name>
    <dbReference type="NCBI Taxonomy" id="67385"/>
    <lineage>
        <taxon>Bacteria</taxon>
        <taxon>Bacillati</taxon>
        <taxon>Actinomycetota</taxon>
        <taxon>Actinomycetes</taxon>
        <taxon>Kitasatosporales</taxon>
        <taxon>Streptomycetaceae</taxon>
        <taxon>Streptomyces</taxon>
    </lineage>
</organism>
<comment type="caution">
    <text evidence="10">The sequence shown here is derived from an EMBL/GenBank/DDBJ whole genome shotgun (WGS) entry which is preliminary data.</text>
</comment>
<dbReference type="PANTHER" id="PTHR21716:SF53">
    <property type="entry name" value="PERMEASE PERM-RELATED"/>
    <property type="match status" value="1"/>
</dbReference>
<proteinExistence type="inferred from homology"/>
<feature type="region of interest" description="Disordered" evidence="8">
    <location>
        <begin position="348"/>
        <end position="400"/>
    </location>
</feature>
<feature type="transmembrane region" description="Helical" evidence="9">
    <location>
        <begin position="156"/>
        <end position="178"/>
    </location>
</feature>
<keyword evidence="3" id="KW-0813">Transport</keyword>
<evidence type="ECO:0000256" key="6">
    <source>
        <dbReference type="ARBA" id="ARBA00022989"/>
    </source>
</evidence>
<keyword evidence="11" id="KW-1185">Reference proteome</keyword>
<evidence type="ECO:0000256" key="7">
    <source>
        <dbReference type="ARBA" id="ARBA00023136"/>
    </source>
</evidence>
<dbReference type="EMBL" id="BNEE01000006">
    <property type="protein sequence ID" value="GHI85284.1"/>
    <property type="molecule type" value="Genomic_DNA"/>
</dbReference>
<feature type="transmembrane region" description="Helical" evidence="9">
    <location>
        <begin position="248"/>
        <end position="268"/>
    </location>
</feature>
<evidence type="ECO:0000256" key="1">
    <source>
        <dbReference type="ARBA" id="ARBA00004651"/>
    </source>
</evidence>
<dbReference type="PANTHER" id="PTHR21716">
    <property type="entry name" value="TRANSMEMBRANE PROTEIN"/>
    <property type="match status" value="1"/>
</dbReference>
<feature type="transmembrane region" description="Helical" evidence="9">
    <location>
        <begin position="72"/>
        <end position="93"/>
    </location>
</feature>
<protein>
    <submittedName>
        <fullName evidence="10">AI-2E family transporter</fullName>
    </submittedName>
</protein>
<gene>
    <name evidence="10" type="ORF">Sxan_26480</name>
</gene>
<reference evidence="10" key="1">
    <citation type="submission" date="2020-09" db="EMBL/GenBank/DDBJ databases">
        <title>Whole genome shotgun sequence of Streptomyces xanthophaeus NBRC 12829.</title>
        <authorList>
            <person name="Komaki H."/>
            <person name="Tamura T."/>
        </authorList>
    </citation>
    <scope>NUCLEOTIDE SEQUENCE</scope>
    <source>
        <strain evidence="10">NBRC 12829</strain>
    </source>
</reference>
<evidence type="ECO:0000256" key="8">
    <source>
        <dbReference type="SAM" id="MobiDB-lite"/>
    </source>
</evidence>
<dbReference type="InterPro" id="IPR002549">
    <property type="entry name" value="AI-2E-like"/>
</dbReference>
<feature type="transmembrane region" description="Helical" evidence="9">
    <location>
        <begin position="311"/>
        <end position="339"/>
    </location>
</feature>
<evidence type="ECO:0000256" key="9">
    <source>
        <dbReference type="SAM" id="Phobius"/>
    </source>
</evidence>
<dbReference type="OrthoDB" id="9784366at2"/>
<comment type="subcellular location">
    <subcellularLocation>
        <location evidence="1">Cell membrane</location>
        <topology evidence="1">Multi-pass membrane protein</topology>
    </subcellularLocation>
</comment>
<dbReference type="AlphaFoldDB" id="A0A919H0S2"/>
<sequence>MQPGTPPPVIPFLRTAAAYAWRLLVVGVVVYALFALLGRFHEIGVAVFLGLVVTALLRPVADLVSRGLPRGIAVGVTLIGSAALVLGVLALVGEAVAGERTTLVREFRDGIGRIEDWLERPPFHLAPQALAGVQDRIGDYLSSHRSSLLSTALSGATQLVAVLTTLALALFCSVFFIHSGDRQWAWFREQLPVSVRERTDTGGRAAWRTFTGYTHGIVLVAATNAVLVGLALWLLGVPLAVPLALLEFLAAFIPLIGSPVALAVAAVVALASQGPLVAAVVVALIVVIGQIEGHLLHPLVMSWAVRLHPLVVAISVIAGAIAAGVVGAVVAVPLVSVIWSVRTALRDSPGPSAGGVTPTDAPPSGPGSGPQPGPGSRPGSGPPDVLPSGPPGPHPSSPMP</sequence>
<accession>A0A919H0S2</accession>
<dbReference type="Proteomes" id="UP000600026">
    <property type="component" value="Unassembled WGS sequence"/>
</dbReference>
<feature type="transmembrane region" description="Helical" evidence="9">
    <location>
        <begin position="43"/>
        <end position="60"/>
    </location>
</feature>
<feature type="transmembrane region" description="Helical" evidence="9">
    <location>
        <begin position="275"/>
        <end position="291"/>
    </location>
</feature>
<feature type="transmembrane region" description="Helical" evidence="9">
    <location>
        <begin position="217"/>
        <end position="236"/>
    </location>
</feature>
<feature type="transmembrane region" description="Helical" evidence="9">
    <location>
        <begin position="19"/>
        <end position="37"/>
    </location>
</feature>
<name>A0A919H0S2_9ACTN</name>
<keyword evidence="5 9" id="KW-0812">Transmembrane</keyword>
<dbReference type="Pfam" id="PF01594">
    <property type="entry name" value="AI-2E_transport"/>
    <property type="match status" value="1"/>
</dbReference>
<evidence type="ECO:0000256" key="2">
    <source>
        <dbReference type="ARBA" id="ARBA00009773"/>
    </source>
</evidence>
<evidence type="ECO:0000256" key="4">
    <source>
        <dbReference type="ARBA" id="ARBA00022475"/>
    </source>
</evidence>
<evidence type="ECO:0000256" key="3">
    <source>
        <dbReference type="ARBA" id="ARBA00022448"/>
    </source>
</evidence>
<feature type="compositionally biased region" description="Pro residues" evidence="8">
    <location>
        <begin position="360"/>
        <end position="400"/>
    </location>
</feature>
<keyword evidence="6 9" id="KW-1133">Transmembrane helix</keyword>
<keyword evidence="4" id="KW-1003">Cell membrane</keyword>
<evidence type="ECO:0000313" key="11">
    <source>
        <dbReference type="Proteomes" id="UP000600026"/>
    </source>
</evidence>
<evidence type="ECO:0000313" key="10">
    <source>
        <dbReference type="EMBL" id="GHI85284.1"/>
    </source>
</evidence>
<comment type="similarity">
    <text evidence="2">Belongs to the autoinducer-2 exporter (AI-2E) (TC 2.A.86) family.</text>
</comment>
<dbReference type="GO" id="GO:0005886">
    <property type="term" value="C:plasma membrane"/>
    <property type="evidence" value="ECO:0007669"/>
    <property type="project" value="UniProtKB-SubCell"/>
</dbReference>
<keyword evidence="7 9" id="KW-0472">Membrane</keyword>